<evidence type="ECO:0000256" key="4">
    <source>
        <dbReference type="ARBA" id="ARBA00023054"/>
    </source>
</evidence>
<dbReference type="OrthoDB" id="6409262at2759"/>
<feature type="region of interest" description="Disordered" evidence="5">
    <location>
        <begin position="548"/>
        <end position="594"/>
    </location>
</feature>
<keyword evidence="3" id="KW-0677">Repeat</keyword>
<evidence type="ECO:0000256" key="2">
    <source>
        <dbReference type="ARBA" id="ARBA00022574"/>
    </source>
</evidence>
<evidence type="ECO:0000313" key="6">
    <source>
        <dbReference type="EMBL" id="KAF6025401.1"/>
    </source>
</evidence>
<keyword evidence="2" id="KW-0853">WD repeat</keyword>
<evidence type="ECO:0000256" key="5">
    <source>
        <dbReference type="SAM" id="MobiDB-lite"/>
    </source>
</evidence>
<dbReference type="PANTHER" id="PTHR14897">
    <property type="entry name" value="WD REPEAT AND COILED-COIL-CONTAINING PROTEIN"/>
    <property type="match status" value="1"/>
</dbReference>
<name>A0A7J7JIE7_BUGNE</name>
<dbReference type="InterPro" id="IPR028041">
    <property type="entry name" value="WDCP"/>
</dbReference>
<evidence type="ECO:0000256" key="1">
    <source>
        <dbReference type="ARBA" id="ARBA00015683"/>
    </source>
</evidence>
<protein>
    <recommendedName>
        <fullName evidence="1">WD repeat and coiled-coil-containing protein</fullName>
    </recommendedName>
</protein>
<comment type="caution">
    <text evidence="6">The sequence shown here is derived from an EMBL/GenBank/DDBJ whole genome shotgun (WGS) entry which is preliminary data.</text>
</comment>
<gene>
    <name evidence="6" type="ORF">EB796_016292</name>
</gene>
<dbReference type="Pfam" id="PF15390">
    <property type="entry name" value="WDCP"/>
    <property type="match status" value="1"/>
</dbReference>
<feature type="region of interest" description="Disordered" evidence="5">
    <location>
        <begin position="475"/>
        <end position="507"/>
    </location>
</feature>
<dbReference type="Proteomes" id="UP000593567">
    <property type="component" value="Unassembled WGS sequence"/>
</dbReference>
<dbReference type="PANTHER" id="PTHR14897:SF5">
    <property type="entry name" value="WD REPEAT AND COILED-COIL-CONTAINING PROTEIN"/>
    <property type="match status" value="1"/>
</dbReference>
<feature type="compositionally biased region" description="Basic and acidic residues" evidence="5">
    <location>
        <begin position="488"/>
        <end position="498"/>
    </location>
</feature>
<keyword evidence="4" id="KW-0175">Coiled coil</keyword>
<dbReference type="GO" id="GO:0019900">
    <property type="term" value="F:kinase binding"/>
    <property type="evidence" value="ECO:0007669"/>
    <property type="project" value="TreeGrafter"/>
</dbReference>
<reference evidence="6" key="1">
    <citation type="submission" date="2020-06" db="EMBL/GenBank/DDBJ databases">
        <title>Draft genome of Bugula neritina, a colonial animal packing powerful symbionts and potential medicines.</title>
        <authorList>
            <person name="Rayko M."/>
        </authorList>
    </citation>
    <scope>NUCLEOTIDE SEQUENCE [LARGE SCALE GENOMIC DNA]</scope>
    <source>
        <strain evidence="6">Kwan_BN1</strain>
    </source>
</reference>
<dbReference type="AlphaFoldDB" id="A0A7J7JIE7"/>
<dbReference type="EMBL" id="VXIV02002463">
    <property type="protein sequence ID" value="KAF6025401.1"/>
    <property type="molecule type" value="Genomic_DNA"/>
</dbReference>
<keyword evidence="7" id="KW-1185">Reference proteome</keyword>
<evidence type="ECO:0000313" key="7">
    <source>
        <dbReference type="Proteomes" id="UP000593567"/>
    </source>
</evidence>
<organism evidence="6 7">
    <name type="scientific">Bugula neritina</name>
    <name type="common">Brown bryozoan</name>
    <name type="synonym">Sertularia neritina</name>
    <dbReference type="NCBI Taxonomy" id="10212"/>
    <lineage>
        <taxon>Eukaryota</taxon>
        <taxon>Metazoa</taxon>
        <taxon>Spiralia</taxon>
        <taxon>Lophotrochozoa</taxon>
        <taxon>Bryozoa</taxon>
        <taxon>Gymnolaemata</taxon>
        <taxon>Cheilostomatida</taxon>
        <taxon>Flustrina</taxon>
        <taxon>Buguloidea</taxon>
        <taxon>Bugulidae</taxon>
        <taxon>Bugula</taxon>
    </lineage>
</organism>
<sequence>MEAAMISPTDTLMNLTAAHQGVKDVSSTLALVSTSGSEVKVVSETSLVGLLSPDLLSYSFDGKSQLVVVGSNAQSTLHFFTVSGLGTFIRQHDIMLPDSERPKGLCKSSLPQSVLILIGKLKTTDSALPSADKDAEYELKLSLTQLYPSEVHEPPVSLPSTLKAPAIVELSDASDLAKVNNTSSSSDSADLNSVLVRNGSKDQLKLNMATASNNQSNSSYGASSQSDLAAVKESGHASNCFSNKIQNNVNEGSGKSAETLLVASMRNITKSDESSIHNHVDADDEMSIQSSTYDSHMPTGSRCVGTEKPPLPVDAGTAGGDAGADILELTGLLQSQESTISRLRKRVDELSCILEECHLTSVNRYQDLSSPEVASITFTSSEQSIEKKFLLDRGRLKLEALKAAFDLPYIILDLDGLPIVLTSNIDGYIPLKFEANQTYYVSCDAASQVAGFSQTTLSNQRTNYKSLERNDMELPLANGSISSPLTADHSDLSRESTTKNKLLSAQNSDSERLRAMILNDKSGNAMRRLQAAVAGDVSAANRLGKQTSLPAEYVPSEEPVKPPRRGVGSKPARCNRPEDTSDGGSSFMDVTAAL</sequence>
<proteinExistence type="predicted"/>
<accession>A0A7J7JIE7</accession>
<evidence type="ECO:0000256" key="3">
    <source>
        <dbReference type="ARBA" id="ARBA00022737"/>
    </source>
</evidence>